<reference evidence="1" key="2">
    <citation type="journal article" date="2022" name="J. Evol. Biol.">
        <title>Pre- and post-association barriers to host switching in sympatric mutualists.</title>
        <authorList>
            <person name="Dinges Z.M."/>
            <person name="Phillips R.K."/>
            <person name="Lively C.M."/>
            <person name="Bashey F."/>
        </authorList>
    </citation>
    <scope>NUCLEOTIDE SEQUENCE</scope>
    <source>
        <strain evidence="1">MC_266_E_2016</strain>
    </source>
</reference>
<protein>
    <submittedName>
        <fullName evidence="1">Uncharacterized protein</fullName>
    </submittedName>
</protein>
<gene>
    <name evidence="1" type="ORF">KKJ01_16805</name>
</gene>
<dbReference type="RefSeq" id="WP_274713358.1">
    <property type="nucleotide sequence ID" value="NZ_JAILSO010000077.1"/>
</dbReference>
<dbReference type="Proteomes" id="UP001222434">
    <property type="component" value="Unassembled WGS sequence"/>
</dbReference>
<organism evidence="1 2">
    <name type="scientific">Xenorhabdus bovienii</name>
    <name type="common">Xenorhabdus nematophila subsp. bovienii</name>
    <dbReference type="NCBI Taxonomy" id="40576"/>
    <lineage>
        <taxon>Bacteria</taxon>
        <taxon>Pseudomonadati</taxon>
        <taxon>Pseudomonadota</taxon>
        <taxon>Gammaproteobacteria</taxon>
        <taxon>Enterobacterales</taxon>
        <taxon>Morganellaceae</taxon>
        <taxon>Xenorhabdus</taxon>
    </lineage>
</organism>
<dbReference type="AlphaFoldDB" id="A0AAJ1JBR2"/>
<evidence type="ECO:0000313" key="1">
    <source>
        <dbReference type="EMBL" id="MDE1479842.1"/>
    </source>
</evidence>
<dbReference type="EMBL" id="JAILSO010000077">
    <property type="protein sequence ID" value="MDE1479842.1"/>
    <property type="molecule type" value="Genomic_DNA"/>
</dbReference>
<accession>A0AAJ1JBR2</accession>
<name>A0AAJ1JBR2_XENBV</name>
<comment type="caution">
    <text evidence="1">The sequence shown here is derived from an EMBL/GenBank/DDBJ whole genome shotgun (WGS) entry which is preliminary data.</text>
</comment>
<sequence length="242" mass="28245">MTWGGTDDRDDGILDDIGLSYMSFYHNLFTDKTYALINNKWREHHTKTINGYFEKFVHNHPVLIDDLVGEISLLDGGNKFSTPDIDTHIVIERNEVESLDTSKLHHVFEFATSSLPITRFLQGKIDITFNGYDFDDELYMIDDVRKFMRKVSDEINCLFFFINPNGISQILRYFFLSFTNINNQEIDSNGMIKLDLDLKDSKLFFEHQFNGLNELTERCNMSIYENKKITYAVFDCIGIPHS</sequence>
<reference evidence="1" key="1">
    <citation type="submission" date="2021-08" db="EMBL/GenBank/DDBJ databases">
        <authorList>
            <person name="Papudeshi B."/>
            <person name="Bashey-Visser F."/>
        </authorList>
    </citation>
    <scope>NUCLEOTIDE SEQUENCE</scope>
    <source>
        <strain evidence="1">MC_266_E_2016</strain>
    </source>
</reference>
<evidence type="ECO:0000313" key="2">
    <source>
        <dbReference type="Proteomes" id="UP001222434"/>
    </source>
</evidence>
<proteinExistence type="predicted"/>